<evidence type="ECO:0000256" key="3">
    <source>
        <dbReference type="ARBA" id="ARBA00022691"/>
    </source>
</evidence>
<comment type="similarity">
    <text evidence="5">Belongs to the class I-like SAM-binding methyltransferase superfamily. RsmB/NOP family.</text>
</comment>
<feature type="binding site" evidence="5">
    <location>
        <position position="362"/>
    </location>
    <ligand>
        <name>S-adenosyl-L-methionine</name>
        <dbReference type="ChEBI" id="CHEBI:59789"/>
    </ligand>
</feature>
<dbReference type="OrthoDB" id="6093671at2759"/>
<dbReference type="PANTHER" id="PTHR22808:SF1">
    <property type="entry name" value="RNA CYTOSINE-C(5)-METHYLTRANSFERASE NSUN2-RELATED"/>
    <property type="match status" value="1"/>
</dbReference>
<evidence type="ECO:0000256" key="5">
    <source>
        <dbReference type="PROSITE-ProRule" id="PRU01023"/>
    </source>
</evidence>
<dbReference type="Gene3D" id="3.40.50.150">
    <property type="entry name" value="Vaccinia Virus protein VP39"/>
    <property type="match status" value="2"/>
</dbReference>
<dbReference type="EC" id="2.1.1.-" evidence="8"/>
<evidence type="ECO:0000256" key="2">
    <source>
        <dbReference type="ARBA" id="ARBA00022679"/>
    </source>
</evidence>
<dbReference type="EMBL" id="LN835296">
    <property type="protein sequence ID" value="CRG98372.1"/>
    <property type="molecule type" value="Genomic_DNA"/>
</dbReference>
<dbReference type="PANTHER" id="PTHR22808">
    <property type="entry name" value="NCL1 YEAST -RELATED NOL1/NOP2/FMU SUN DOMAIN-CONTAINING"/>
    <property type="match status" value="1"/>
</dbReference>
<dbReference type="RefSeq" id="XP_028531382.1">
    <property type="nucleotide sequence ID" value="XM_028678112.1"/>
</dbReference>
<evidence type="ECO:0000259" key="7">
    <source>
        <dbReference type="PROSITE" id="PS51686"/>
    </source>
</evidence>
<keyword evidence="2 5" id="KW-0808">Transferase</keyword>
<dbReference type="GO" id="GO:0003723">
    <property type="term" value="F:RNA binding"/>
    <property type="evidence" value="ECO:0007669"/>
    <property type="project" value="UniProtKB-UniRule"/>
</dbReference>
<sequence length="1056" mass="126088">MEINKEIHYENNILQKNENFFNYYINQKIIKEEEIDSFMLTINKELPITFRVLNNNKYSKFIHENIEKKLESICKNQYSIIKLNEKDKMYEIYLTRSEIKKQENYRNLYNYLINLNESGYIFRQELVSMLPVLFLKLKENFFVLDICAAPGSKTAQILDYMHLIKRRSIKNSLIKKFLQKNCIKMYKLIENIDNEDTEEECTHEYFKSENDNQNNNNKNLKNNYIQNGFMINDNNNDILMNEYDEENKEYNKKSLEKLYKSYYSILDNNLYDDKFFEYILNIDNNLYNDYKQLISNNNPNGVVVGNDSNFKRCCMLFHRLKNIHSGSLIVTNNNAIHFPYIYIKNEKECTFEKKYFDSVLCDVPCSGDGTIRKDKNVWLNWNAYNAYNLFQLQVNILKRSIDLTKENGYIVYSTCSLNPIENEAVICEIFNSIENLGSLKLINFENELLTKLNYKKGLTEWKILMDDKWFETYEEFCDYLTSNNSMKHKKIYDKIQKGMFPLSKEFSELINLRYAKRFFPHNYDAGGFFIAVIKKCGKVQWKNKMKNENINENNIRKFENGEFTKNRKKGKYNKKKKNKKKKIITYENNKKQIKKNDTNDKESNDNIFETYKNSIESSMHDNKLIVRNNEIINAINKKSEEELNNYIKGEINTTEYAFEDEKLNNSELLNNKLNSNVNLNSKSKEHKVKQKNENLIKQQEYVSWDYYEKFCKDNILEKIKSYFNLNDDFLSIKNNLYIHLMDDKNFNKLSVNERINMNIKKINLVSNHAKDILECYTKIKLKVITAGITVIQIDKNKNNSQENYYRINYSGCLNFIPYFKEVDNFLLNKTYRDNIIKIYFNPIYENKDREFNFDTYMENLIDERRNTVSKINSNKKIKEKEEQKNMYDRDEIKDKEIDNDIKNNKKSEELEIVNNFGKNDNMVLNNNIQEKNNEIDKCVNKNSIINKKIYEKNISKDKNDEDDELCIDNKIKNYINITWVNSDVILDLIKVDKSKLNSITDETIKQTEKLKQYSPNVLLTLNRNKQIFAIPSNKGRIYVDISIEKNSIIMLPYILN</sequence>
<proteinExistence type="inferred from homology"/>
<gene>
    <name evidence="8" type="ORF">PRELSG_0101700</name>
</gene>
<dbReference type="SUPFAM" id="SSF53335">
    <property type="entry name" value="S-adenosyl-L-methionine-dependent methyltransferases"/>
    <property type="match status" value="2"/>
</dbReference>
<evidence type="ECO:0000313" key="9">
    <source>
        <dbReference type="Proteomes" id="UP000220158"/>
    </source>
</evidence>
<dbReference type="VEuPathDB" id="PlasmoDB:PRELSG_0101700"/>
<reference evidence="8 9" key="1">
    <citation type="submission" date="2015-04" db="EMBL/GenBank/DDBJ databases">
        <authorList>
            <consortium name="Pathogen Informatics"/>
        </authorList>
    </citation>
    <scope>NUCLEOTIDE SEQUENCE [LARGE SCALE GENOMIC DNA]</scope>
    <source>
        <strain evidence="8 9">SGS1</strain>
    </source>
</reference>
<keyword evidence="9" id="KW-1185">Reference proteome</keyword>
<dbReference type="GeneID" id="39734267"/>
<evidence type="ECO:0000256" key="6">
    <source>
        <dbReference type="SAM" id="Coils"/>
    </source>
</evidence>
<dbReference type="Pfam" id="PF01189">
    <property type="entry name" value="Methyltr_RsmB-F"/>
    <property type="match status" value="1"/>
</dbReference>
<dbReference type="AlphaFoldDB" id="A0A1J1H133"/>
<dbReference type="InterPro" id="IPR049560">
    <property type="entry name" value="MeTrfase_RsmB-F_NOP2_cat"/>
</dbReference>
<feature type="domain" description="SAM-dependent MTase RsmB/NOP-type" evidence="7">
    <location>
        <begin position="178"/>
        <end position="536"/>
    </location>
</feature>
<organism evidence="8 9">
    <name type="scientific">Plasmodium relictum</name>
    <dbReference type="NCBI Taxonomy" id="85471"/>
    <lineage>
        <taxon>Eukaryota</taxon>
        <taxon>Sar</taxon>
        <taxon>Alveolata</taxon>
        <taxon>Apicomplexa</taxon>
        <taxon>Aconoidasida</taxon>
        <taxon>Haemosporida</taxon>
        <taxon>Plasmodiidae</taxon>
        <taxon>Plasmodium</taxon>
        <taxon>Plasmodium (Haemamoeba)</taxon>
    </lineage>
</organism>
<dbReference type="GO" id="GO:0008173">
    <property type="term" value="F:RNA methyltransferase activity"/>
    <property type="evidence" value="ECO:0007669"/>
    <property type="project" value="InterPro"/>
</dbReference>
<keyword evidence="4 5" id="KW-0694">RNA-binding</keyword>
<dbReference type="GO" id="GO:0001510">
    <property type="term" value="P:RNA methylation"/>
    <property type="evidence" value="ECO:0007669"/>
    <property type="project" value="InterPro"/>
</dbReference>
<dbReference type="InterPro" id="IPR023267">
    <property type="entry name" value="RCMT"/>
</dbReference>
<dbReference type="InterPro" id="IPR029063">
    <property type="entry name" value="SAM-dependent_MTases_sf"/>
</dbReference>
<accession>A0A1J1H133</accession>
<feature type="coiled-coil region" evidence="6">
    <location>
        <begin position="203"/>
        <end position="256"/>
    </location>
</feature>
<feature type="active site" description="Nucleophile" evidence="5">
    <location>
        <position position="415"/>
    </location>
</feature>
<dbReference type="PROSITE" id="PS51686">
    <property type="entry name" value="SAM_MT_RSMB_NOP"/>
    <property type="match status" value="1"/>
</dbReference>
<name>A0A1J1H133_PLARL</name>
<dbReference type="KEGG" id="prel:PRELSG_0101700"/>
<evidence type="ECO:0000256" key="1">
    <source>
        <dbReference type="ARBA" id="ARBA00022603"/>
    </source>
</evidence>
<feature type="binding site" evidence="5">
    <location>
        <position position="307"/>
    </location>
    <ligand>
        <name>S-adenosyl-L-methionine</name>
        <dbReference type="ChEBI" id="CHEBI:59789"/>
    </ligand>
</feature>
<protein>
    <submittedName>
        <fullName evidence="8">tRNA m5C-methyltransferase, putative</fullName>
        <ecNumber evidence="8">2.1.1.-</ecNumber>
    </submittedName>
</protein>
<keyword evidence="3 5" id="KW-0949">S-adenosyl-L-methionine</keyword>
<dbReference type="PRINTS" id="PR02008">
    <property type="entry name" value="RCMTFAMILY"/>
</dbReference>
<keyword evidence="1 5" id="KW-0489">Methyltransferase</keyword>
<keyword evidence="6" id="KW-0175">Coiled coil</keyword>
<dbReference type="InterPro" id="IPR001678">
    <property type="entry name" value="MeTrfase_RsmB-F_NOP2_dom"/>
</dbReference>
<evidence type="ECO:0000256" key="4">
    <source>
        <dbReference type="ARBA" id="ARBA00022884"/>
    </source>
</evidence>
<evidence type="ECO:0000313" key="8">
    <source>
        <dbReference type="EMBL" id="CRG98372.1"/>
    </source>
</evidence>
<comment type="caution">
    <text evidence="5">Lacks conserved residue(s) required for the propagation of feature annotation.</text>
</comment>
<dbReference type="Proteomes" id="UP000220158">
    <property type="component" value="Chromosome 1"/>
</dbReference>